<dbReference type="Proteomes" id="UP000267187">
    <property type="component" value="Unassembled WGS sequence"/>
</dbReference>
<dbReference type="Gene3D" id="3.10.450.50">
    <property type="match status" value="2"/>
</dbReference>
<evidence type="ECO:0000313" key="3">
    <source>
        <dbReference type="Proteomes" id="UP000267187"/>
    </source>
</evidence>
<proteinExistence type="predicted"/>
<feature type="region of interest" description="Disordered" evidence="1">
    <location>
        <begin position="1"/>
        <end position="22"/>
    </location>
</feature>
<evidence type="ECO:0000313" key="2">
    <source>
        <dbReference type="EMBL" id="RMA82433.1"/>
    </source>
</evidence>
<dbReference type="InterPro" id="IPR009959">
    <property type="entry name" value="Cyclase_SnoaL-like"/>
</dbReference>
<dbReference type="PANTHER" id="PTHR38436:SF1">
    <property type="entry name" value="ESTER CYCLASE"/>
    <property type="match status" value="1"/>
</dbReference>
<feature type="compositionally biased region" description="Polar residues" evidence="1">
    <location>
        <begin position="13"/>
        <end position="22"/>
    </location>
</feature>
<gene>
    <name evidence="2" type="ORF">DFR27_0382</name>
</gene>
<accession>A0A3M0AB85</accession>
<organism evidence="2 3">
    <name type="scientific">Umboniibacter marinipuniceus</name>
    <dbReference type="NCBI Taxonomy" id="569599"/>
    <lineage>
        <taxon>Bacteria</taxon>
        <taxon>Pseudomonadati</taxon>
        <taxon>Pseudomonadota</taxon>
        <taxon>Gammaproteobacteria</taxon>
        <taxon>Cellvibrionales</taxon>
        <taxon>Cellvibrionaceae</taxon>
        <taxon>Umboniibacter</taxon>
    </lineage>
</organism>
<evidence type="ECO:0000256" key="1">
    <source>
        <dbReference type="SAM" id="MobiDB-lite"/>
    </source>
</evidence>
<dbReference type="InterPro" id="IPR032710">
    <property type="entry name" value="NTF2-like_dom_sf"/>
</dbReference>
<keyword evidence="3" id="KW-1185">Reference proteome</keyword>
<dbReference type="AlphaFoldDB" id="A0A3M0AB85"/>
<reference evidence="2 3" key="1">
    <citation type="submission" date="2018-10" db="EMBL/GenBank/DDBJ databases">
        <title>Genomic Encyclopedia of Type Strains, Phase IV (KMG-IV): sequencing the most valuable type-strain genomes for metagenomic binning, comparative biology and taxonomic classification.</title>
        <authorList>
            <person name="Goeker M."/>
        </authorList>
    </citation>
    <scope>NUCLEOTIDE SEQUENCE [LARGE SCALE GENOMIC DNA]</scope>
    <source>
        <strain evidence="2 3">DSM 25080</strain>
    </source>
</reference>
<dbReference type="EMBL" id="REFJ01000001">
    <property type="protein sequence ID" value="RMA82433.1"/>
    <property type="molecule type" value="Genomic_DNA"/>
</dbReference>
<dbReference type="RefSeq" id="WP_121875765.1">
    <property type="nucleotide sequence ID" value="NZ_REFJ01000001.1"/>
</dbReference>
<dbReference type="GO" id="GO:0030638">
    <property type="term" value="P:polyketide metabolic process"/>
    <property type="evidence" value="ECO:0007669"/>
    <property type="project" value="InterPro"/>
</dbReference>
<protein>
    <submittedName>
        <fullName evidence="2">SnoaL-like polyketide cyclase</fullName>
    </submittedName>
</protein>
<dbReference type="SUPFAM" id="SSF54427">
    <property type="entry name" value="NTF2-like"/>
    <property type="match status" value="2"/>
</dbReference>
<sequence>MNRLENHFDSAPADSNETGNMTGFDSEFTDIVDYILRITYRIWEGKQVGLCYDYYSDDCPVYTIAGVSIGAEEVTQNTLNTMAAFPDRTLHAEDIIWGGDAQNGYHSSHRIRTHMTNLGPSDLGPASGKHAVIPVIAHCVCKDNKIVEEWLVRDNFSLAEQLGFDPIAVAKEKAALPLSDRLKDYIDSEVARLDAIEPTRIATPASSDEELAVTALNNIWNARMVGDVHKYYAENARFYGVNKRQLNGHQEIMQFYLQLLGSLSGIRFSADYVCSNEHKDGGSDVAVRWTLKGDHLGTVLYGKPTGAPIFILGESHFRIIDGEITEEWNIFDELSVWVQVFRAKNALAAGE</sequence>
<name>A0A3M0AB85_9GAMM</name>
<dbReference type="PANTHER" id="PTHR38436">
    <property type="entry name" value="POLYKETIDE CYCLASE SNOAL-LIKE DOMAIN"/>
    <property type="match status" value="1"/>
</dbReference>
<comment type="caution">
    <text evidence="2">The sequence shown here is derived from an EMBL/GenBank/DDBJ whole genome shotgun (WGS) entry which is preliminary data.</text>
</comment>
<dbReference type="Pfam" id="PF07366">
    <property type="entry name" value="SnoaL"/>
    <property type="match status" value="2"/>
</dbReference>
<dbReference type="OrthoDB" id="2769928at2"/>